<dbReference type="AlphaFoldDB" id="U3P8A6"/>
<dbReference type="SUPFAM" id="SSF49899">
    <property type="entry name" value="Concanavalin A-like lectins/glucanases"/>
    <property type="match status" value="1"/>
</dbReference>
<dbReference type="KEGG" id="lxy:O159_25920"/>
<name>U3P8A6_LEIXC</name>
<evidence type="ECO:0000313" key="1">
    <source>
        <dbReference type="EMBL" id="AGW42515.1"/>
    </source>
</evidence>
<accession>U3P8A6</accession>
<keyword evidence="2" id="KW-1185">Reference proteome</keyword>
<dbReference type="Gene3D" id="2.60.120.200">
    <property type="match status" value="1"/>
</dbReference>
<evidence type="ECO:0000313" key="2">
    <source>
        <dbReference type="Proteomes" id="UP000016743"/>
    </source>
</evidence>
<proteinExistence type="predicted"/>
<dbReference type="EMBL" id="CP006734">
    <property type="protein sequence ID" value="AGW42515.1"/>
    <property type="molecule type" value="Genomic_DNA"/>
</dbReference>
<dbReference type="InterPro" id="IPR013320">
    <property type="entry name" value="ConA-like_dom_sf"/>
</dbReference>
<sequence>MNLWVTATKAGMREVLVVKNAEAAADERLSALRLTVTGARLVESAETGALEAHPAEGEPVLAATPLWWDSSHEAASEESPGGSEPRAVASSVSGAESVLDIGAITDGDVTYPLYVDPDWSGYLQYDWYTDRAYPNQSYLNPPENSAGYGVQGGVGYLSRAFYRFDTSFLAGKAIQNARFNVVQTWANSCASTWMQLWQYGPSGVGFTWNSDPGQWVRAIDGQAYNVGGPCQRDPQWVGFSATVAIQDAAAAGLPYQTLALRAENEGSSLTGKHYRWDAQLIVTYNSRPNTPAAPAFTAPARSCSTDANNPVYVYGGAPVTIGVTVTDPDPQNTAAIFTITRLSNGVQDVPGTAFQAQGANLTYTIPANCLVDGEKYAWSAVGFDTINYSAASPRCYFVADSTKPALPTVSVDAVGATVGSPLDVVVTAAEPAIAGYQVWWTNGGRPVMSPAAPVTSYTSALPDCGLGQAGAVRVVCADPSGRTTIRVAPVEDLSTLWVAAYDRAGNVSYDSVSKASAAGLEVRAELPDLSTGHVWSADDVDAMTLTDRVGAASIPVGGNAGWASADGEDPQLRFLGMVSLNGYAKPGGGHATEKDAASLPGFVLESTIGQLARYGSGAVQPSGTQVLYACAYGAGNMLSRAANCDGAGPTGRPLGYVWASASALPAGYTAVEIFRCRVGNDYFTTTTSACPSGAVNEGSRGFLAKYQPTATAPGVVDTTKSFTVSARVKTSGQTEAQAVVSGSGVSDSGFSLQAGMNWQFCLRAQGPTAVTKCVTGPAVSTTPGFVTVSGVWDAVNRQLGIVVYADDVLTVNRVFFSLPVDDVPALGAVVVGSALTGGIPTQFFDGAVADVSVYPAALPDSTLRQRPVPQP</sequence>
<dbReference type="PATRIC" id="fig|1389489.3.peg.2486"/>
<dbReference type="STRING" id="1389489.O159_25920"/>
<dbReference type="HOGENOM" id="CLU_329498_0_0_11"/>
<gene>
    <name evidence="1" type="ORF">O159_25920</name>
</gene>
<dbReference type="NCBIfam" id="NF033679">
    <property type="entry name" value="DNRLRE_dom"/>
    <property type="match status" value="1"/>
</dbReference>
<dbReference type="Pfam" id="PF13385">
    <property type="entry name" value="Laminin_G_3"/>
    <property type="match status" value="1"/>
</dbReference>
<evidence type="ECO:0008006" key="3">
    <source>
        <dbReference type="Google" id="ProtNLM"/>
    </source>
</evidence>
<reference evidence="1 2" key="1">
    <citation type="journal article" date="2013" name="Genome Announc.">
        <title>Complete Genome Sequence of Leifsonia xyli subsp. cynodontis Strain DSM46306, a Gram-Positive Bacterial Pathogen of Grasses.</title>
        <authorList>
            <person name="Monteiro-Vitorello C.B."/>
            <person name="Zerillo M.M."/>
            <person name="Van Sluys M.A."/>
            <person name="Camargo L.E."/>
            <person name="Kitajima J.P."/>
        </authorList>
    </citation>
    <scope>NUCLEOTIDE SEQUENCE [LARGE SCALE GENOMIC DNA]</scope>
    <source>
        <strain evidence="1 2">DSM 46306</strain>
    </source>
</reference>
<protein>
    <recommendedName>
        <fullName evidence="3">LamG-like jellyroll fold domain-containing protein</fullName>
    </recommendedName>
</protein>
<dbReference type="Proteomes" id="UP000016743">
    <property type="component" value="Chromosome"/>
</dbReference>
<organism evidence="1 2">
    <name type="scientific">Leifsonia xyli subsp. cynodontis DSM 46306</name>
    <dbReference type="NCBI Taxonomy" id="1389489"/>
    <lineage>
        <taxon>Bacteria</taxon>
        <taxon>Bacillati</taxon>
        <taxon>Actinomycetota</taxon>
        <taxon>Actinomycetes</taxon>
        <taxon>Micrococcales</taxon>
        <taxon>Microbacteriaceae</taxon>
        <taxon>Leifsonia</taxon>
    </lineage>
</organism>